<comment type="caution">
    <text evidence="1">The sequence shown here is derived from an EMBL/GenBank/DDBJ whole genome shotgun (WGS) entry which is preliminary data.</text>
</comment>
<dbReference type="Proteomes" id="UP000886501">
    <property type="component" value="Unassembled WGS sequence"/>
</dbReference>
<name>A0ACB6ZV91_THEGA</name>
<sequence>MPNPTTLTLKFVYPAAKYHQDTRTVTIYKYDPETEETSEFYRFEHPSTGMAIGMTTFSKKNPDTGEWDRVGHIEWTSPLSGAVTLDENEMTIKEYRKVINKTSTSRRFKYKGVEYKWKASDHIKNNLYCVDTHDFVWGKWYNDKNILRVTSNSEGLLERLLVTALLNIWFFQKEAW</sequence>
<evidence type="ECO:0000313" key="1">
    <source>
        <dbReference type="EMBL" id="KAF9653459.1"/>
    </source>
</evidence>
<evidence type="ECO:0000313" key="2">
    <source>
        <dbReference type="Proteomes" id="UP000886501"/>
    </source>
</evidence>
<proteinExistence type="predicted"/>
<reference evidence="1" key="2">
    <citation type="journal article" date="2020" name="Nat. Commun.">
        <title>Large-scale genome sequencing of mycorrhizal fungi provides insights into the early evolution of symbiotic traits.</title>
        <authorList>
            <person name="Miyauchi S."/>
            <person name="Kiss E."/>
            <person name="Kuo A."/>
            <person name="Drula E."/>
            <person name="Kohler A."/>
            <person name="Sanchez-Garcia M."/>
            <person name="Morin E."/>
            <person name="Andreopoulos B."/>
            <person name="Barry K.W."/>
            <person name="Bonito G."/>
            <person name="Buee M."/>
            <person name="Carver A."/>
            <person name="Chen C."/>
            <person name="Cichocki N."/>
            <person name="Clum A."/>
            <person name="Culley D."/>
            <person name="Crous P.W."/>
            <person name="Fauchery L."/>
            <person name="Girlanda M."/>
            <person name="Hayes R.D."/>
            <person name="Keri Z."/>
            <person name="LaButti K."/>
            <person name="Lipzen A."/>
            <person name="Lombard V."/>
            <person name="Magnuson J."/>
            <person name="Maillard F."/>
            <person name="Murat C."/>
            <person name="Nolan M."/>
            <person name="Ohm R.A."/>
            <person name="Pangilinan J."/>
            <person name="Pereira M.F."/>
            <person name="Perotto S."/>
            <person name="Peter M."/>
            <person name="Pfister S."/>
            <person name="Riley R."/>
            <person name="Sitrit Y."/>
            <person name="Stielow J.B."/>
            <person name="Szollosi G."/>
            <person name="Zifcakova L."/>
            <person name="Stursova M."/>
            <person name="Spatafora J.W."/>
            <person name="Tedersoo L."/>
            <person name="Vaario L.M."/>
            <person name="Yamada A."/>
            <person name="Yan M."/>
            <person name="Wang P."/>
            <person name="Xu J."/>
            <person name="Bruns T."/>
            <person name="Baldrian P."/>
            <person name="Vilgalys R."/>
            <person name="Dunand C."/>
            <person name="Henrissat B."/>
            <person name="Grigoriev I.V."/>
            <person name="Hibbett D."/>
            <person name="Nagy L.G."/>
            <person name="Martin F.M."/>
        </authorList>
    </citation>
    <scope>NUCLEOTIDE SEQUENCE</scope>
    <source>
        <strain evidence="1">P2</strain>
    </source>
</reference>
<accession>A0ACB6ZV91</accession>
<protein>
    <submittedName>
        <fullName evidence="1">Uncharacterized protein</fullName>
    </submittedName>
</protein>
<keyword evidence="2" id="KW-1185">Reference proteome</keyword>
<dbReference type="EMBL" id="MU117964">
    <property type="protein sequence ID" value="KAF9653459.1"/>
    <property type="molecule type" value="Genomic_DNA"/>
</dbReference>
<organism evidence="1 2">
    <name type="scientific">Thelephora ganbajun</name>
    <name type="common">Ganba fungus</name>
    <dbReference type="NCBI Taxonomy" id="370292"/>
    <lineage>
        <taxon>Eukaryota</taxon>
        <taxon>Fungi</taxon>
        <taxon>Dikarya</taxon>
        <taxon>Basidiomycota</taxon>
        <taxon>Agaricomycotina</taxon>
        <taxon>Agaricomycetes</taxon>
        <taxon>Thelephorales</taxon>
        <taxon>Thelephoraceae</taxon>
        <taxon>Thelephora</taxon>
    </lineage>
</organism>
<reference evidence="1" key="1">
    <citation type="submission" date="2019-10" db="EMBL/GenBank/DDBJ databases">
        <authorList>
            <consortium name="DOE Joint Genome Institute"/>
            <person name="Kuo A."/>
            <person name="Miyauchi S."/>
            <person name="Kiss E."/>
            <person name="Drula E."/>
            <person name="Kohler A."/>
            <person name="Sanchez-Garcia M."/>
            <person name="Andreopoulos B."/>
            <person name="Barry K.W."/>
            <person name="Bonito G."/>
            <person name="Buee M."/>
            <person name="Carver A."/>
            <person name="Chen C."/>
            <person name="Cichocki N."/>
            <person name="Clum A."/>
            <person name="Culley D."/>
            <person name="Crous P.W."/>
            <person name="Fauchery L."/>
            <person name="Girlanda M."/>
            <person name="Hayes R."/>
            <person name="Keri Z."/>
            <person name="Labutti K."/>
            <person name="Lipzen A."/>
            <person name="Lombard V."/>
            <person name="Magnuson J."/>
            <person name="Maillard F."/>
            <person name="Morin E."/>
            <person name="Murat C."/>
            <person name="Nolan M."/>
            <person name="Ohm R."/>
            <person name="Pangilinan J."/>
            <person name="Pereira M."/>
            <person name="Perotto S."/>
            <person name="Peter M."/>
            <person name="Riley R."/>
            <person name="Sitrit Y."/>
            <person name="Stielow B."/>
            <person name="Szollosi G."/>
            <person name="Zifcakova L."/>
            <person name="Stursova M."/>
            <person name="Spatafora J.W."/>
            <person name="Tedersoo L."/>
            <person name="Vaario L.-M."/>
            <person name="Yamada A."/>
            <person name="Yan M."/>
            <person name="Wang P."/>
            <person name="Xu J."/>
            <person name="Bruns T."/>
            <person name="Baldrian P."/>
            <person name="Vilgalys R."/>
            <person name="Henrissat B."/>
            <person name="Grigoriev I.V."/>
            <person name="Hibbett D."/>
            <person name="Nagy L.G."/>
            <person name="Martin F.M."/>
        </authorList>
    </citation>
    <scope>NUCLEOTIDE SEQUENCE</scope>
    <source>
        <strain evidence="1">P2</strain>
    </source>
</reference>
<gene>
    <name evidence="1" type="ORF">BDM02DRAFT_3265661</name>
</gene>